<dbReference type="EMBL" id="CADCTV010000118">
    <property type="protein sequence ID" value="CAA9301516.1"/>
    <property type="molecule type" value="Genomic_DNA"/>
</dbReference>
<name>A0A6J4KBS3_9BACT</name>
<dbReference type="AlphaFoldDB" id="A0A6J4KBS3"/>
<accession>A0A6J4KBS3</accession>
<organism evidence="1">
    <name type="scientific">uncultured Gemmatimonadota bacterium</name>
    <dbReference type="NCBI Taxonomy" id="203437"/>
    <lineage>
        <taxon>Bacteria</taxon>
        <taxon>Pseudomonadati</taxon>
        <taxon>Gemmatimonadota</taxon>
        <taxon>environmental samples</taxon>
    </lineage>
</organism>
<proteinExistence type="predicted"/>
<sequence>MTRLSPEIGRCPSCNTPIRQDHPYAWCSECGNGLPEELRPRPRAGAAVERPADAGGPRVMFRHFGSSFRTWDGLFAEAAAFATQVGRERLISIGHSEDQAKGVVTVWYWSA</sequence>
<reference evidence="1" key="1">
    <citation type="submission" date="2020-02" db="EMBL/GenBank/DDBJ databases">
        <authorList>
            <person name="Meier V. D."/>
        </authorList>
    </citation>
    <scope>NUCLEOTIDE SEQUENCE</scope>
    <source>
        <strain evidence="1">AVDCRST_MAG89</strain>
    </source>
</reference>
<protein>
    <submittedName>
        <fullName evidence="1">Uncharacterized protein</fullName>
    </submittedName>
</protein>
<evidence type="ECO:0000313" key="1">
    <source>
        <dbReference type="EMBL" id="CAA9301516.1"/>
    </source>
</evidence>
<gene>
    <name evidence="1" type="ORF">AVDCRST_MAG89-500</name>
</gene>